<dbReference type="Proteomes" id="UP001138661">
    <property type="component" value="Unassembled WGS sequence"/>
</dbReference>
<dbReference type="PROSITE" id="PS51755">
    <property type="entry name" value="OMPR_PHOB"/>
    <property type="match status" value="1"/>
</dbReference>
<dbReference type="GO" id="GO:0006355">
    <property type="term" value="P:regulation of DNA-templated transcription"/>
    <property type="evidence" value="ECO:0007669"/>
    <property type="project" value="InterPro"/>
</dbReference>
<dbReference type="InterPro" id="IPR019734">
    <property type="entry name" value="TPR_rpt"/>
</dbReference>
<keyword evidence="1 3" id="KW-0238">DNA-binding</keyword>
<feature type="DNA-binding region" description="OmpR/PhoB-type" evidence="3">
    <location>
        <begin position="1"/>
        <end position="98"/>
    </location>
</feature>
<dbReference type="AlphaFoldDB" id="A0A9X1FWQ8"/>
<evidence type="ECO:0000256" key="2">
    <source>
        <dbReference type="PROSITE-ProRule" id="PRU00339"/>
    </source>
</evidence>
<gene>
    <name evidence="5" type="ORF">KX928_14800</name>
</gene>
<keyword evidence="6" id="KW-1185">Reference proteome</keyword>
<reference evidence="5" key="1">
    <citation type="submission" date="2021-07" db="EMBL/GenBank/DDBJ databases">
        <title>Roseobacter insulae sp. nov., isolated from a tidal flat.</title>
        <authorList>
            <person name="Park S."/>
            <person name="Yoon J.-H."/>
        </authorList>
    </citation>
    <scope>NUCLEOTIDE SEQUENCE</scope>
    <source>
        <strain evidence="5">YSTF-M11</strain>
    </source>
</reference>
<dbReference type="InterPro" id="IPR001867">
    <property type="entry name" value="OmpR/PhoB-type_DNA-bd"/>
</dbReference>
<sequence>MKVSIGDAEVDFDRMLVTRAGETHRLTRQSAGILKSLVDASGEIVTKDMLIARVWDGRIITDATLSTAIKEARRAVGDSGSAQRIIETVHGVGFRLKGQVAPEPVANQSPRNQPCIAVLPFRNIGGNPADHFVSDGLTDEVISNLSRFRDLKVLARNTSEAIAAGRLDHAQMFDRYAVDYAVEGSVRRSDRRLRVTVQVASTDTGAILVTEQFNREASLDALFDVQDQIASLCAGRLAGPHGPVARQAAIRARAAPYKSWQMYRLVAAFRQFYRTYDPDLHARLRADFPPALAEDPDAADGWAAYAVILLEEHRYHVNERIGVNVLPLALEAAEKAAAADPQNAFAQVALAMCRLFALDVSGFDAAADKALALNSGNSDVLSEIGHCYAFLGREDLAIELLDRAMELSPEHPGWYHFARAWRYVRLARYDQALAEIQLVPMPGFYWYHAHLVWFHAALDDVDAARAEAEVLRQVFPDFENRVHDELTLLQENQDIIELALENWFKAGLMVRIDPAGDVSANR</sequence>
<evidence type="ECO:0000256" key="1">
    <source>
        <dbReference type="ARBA" id="ARBA00023125"/>
    </source>
</evidence>
<dbReference type="GO" id="GO:0000160">
    <property type="term" value="P:phosphorelay signal transduction system"/>
    <property type="evidence" value="ECO:0007669"/>
    <property type="project" value="InterPro"/>
</dbReference>
<dbReference type="GO" id="GO:0003677">
    <property type="term" value="F:DNA binding"/>
    <property type="evidence" value="ECO:0007669"/>
    <property type="project" value="UniProtKB-UniRule"/>
</dbReference>
<dbReference type="SMART" id="SM00862">
    <property type="entry name" value="Trans_reg_C"/>
    <property type="match status" value="1"/>
</dbReference>
<evidence type="ECO:0000313" key="6">
    <source>
        <dbReference type="Proteomes" id="UP001138661"/>
    </source>
</evidence>
<evidence type="ECO:0000313" key="5">
    <source>
        <dbReference type="EMBL" id="MBW4709057.1"/>
    </source>
</evidence>
<comment type="caution">
    <text evidence="5">The sequence shown here is derived from an EMBL/GenBank/DDBJ whole genome shotgun (WGS) entry which is preliminary data.</text>
</comment>
<dbReference type="CDD" id="cd00383">
    <property type="entry name" value="trans_reg_C"/>
    <property type="match status" value="1"/>
</dbReference>
<accession>A0A9X1FWQ8</accession>
<dbReference type="RefSeq" id="WP_219504197.1">
    <property type="nucleotide sequence ID" value="NZ_JAHXDN010000004.1"/>
</dbReference>
<dbReference type="SMART" id="SM00028">
    <property type="entry name" value="TPR"/>
    <property type="match status" value="1"/>
</dbReference>
<keyword evidence="2" id="KW-0802">TPR repeat</keyword>
<dbReference type="Pfam" id="PF00486">
    <property type="entry name" value="Trans_reg_C"/>
    <property type="match status" value="1"/>
</dbReference>
<protein>
    <submittedName>
        <fullName evidence="5">Winged helix-turn-helix domain-containing protein</fullName>
    </submittedName>
</protein>
<name>A0A9X1FWQ8_9RHOB</name>
<feature type="repeat" description="TPR" evidence="2">
    <location>
        <begin position="378"/>
        <end position="411"/>
    </location>
</feature>
<organism evidence="5 6">
    <name type="scientific">Roseobacter insulae</name>
    <dbReference type="NCBI Taxonomy" id="2859783"/>
    <lineage>
        <taxon>Bacteria</taxon>
        <taxon>Pseudomonadati</taxon>
        <taxon>Pseudomonadota</taxon>
        <taxon>Alphaproteobacteria</taxon>
        <taxon>Rhodobacterales</taxon>
        <taxon>Roseobacteraceae</taxon>
        <taxon>Roseobacter</taxon>
    </lineage>
</organism>
<feature type="domain" description="OmpR/PhoB-type" evidence="4">
    <location>
        <begin position="1"/>
        <end position="98"/>
    </location>
</feature>
<evidence type="ECO:0000256" key="3">
    <source>
        <dbReference type="PROSITE-ProRule" id="PRU01091"/>
    </source>
</evidence>
<proteinExistence type="predicted"/>
<dbReference type="PROSITE" id="PS50005">
    <property type="entry name" value="TPR"/>
    <property type="match status" value="1"/>
</dbReference>
<evidence type="ECO:0000259" key="4">
    <source>
        <dbReference type="PROSITE" id="PS51755"/>
    </source>
</evidence>
<dbReference type="EMBL" id="JAHXDN010000004">
    <property type="protein sequence ID" value="MBW4709057.1"/>
    <property type="molecule type" value="Genomic_DNA"/>
</dbReference>